<evidence type="ECO:0000313" key="2">
    <source>
        <dbReference type="EMBL" id="MBD8525221.1"/>
    </source>
</evidence>
<feature type="domain" description="HD-GYP" evidence="1">
    <location>
        <begin position="142"/>
        <end position="338"/>
    </location>
</feature>
<reference evidence="2 3" key="1">
    <citation type="submission" date="2020-09" db="EMBL/GenBank/DDBJ databases">
        <title>Pseudoxanthomonas sp. CAU 1598 isolated from sand of Yaerae Beach.</title>
        <authorList>
            <person name="Kim W."/>
        </authorList>
    </citation>
    <scope>NUCLEOTIDE SEQUENCE [LARGE SCALE GENOMIC DNA]</scope>
    <source>
        <strain evidence="2 3">CAU 1598</strain>
    </source>
</reference>
<accession>A0AAW3ZLC6</accession>
<dbReference type="InterPro" id="IPR021812">
    <property type="entry name" value="DUF3391"/>
</dbReference>
<sequence>MIRKIASERLRPGMYIHELGGSWMSHPFWRSRFEIRSDEDVQRILDAGIDEVYIDTERGIDDRLAVDAEEVREQLVKEMVAVVPLAKPRESWEPIPVSAELRRAREVHGQAHRAVHDVMRDVRMGRAIQTGAVSEVVETITGSIMRSPSALIGMVGLKDKDNYTFLHSVSVGTLMIAFGRTLGMEGETLHELGMGGLLHDVGKMKVPNEVLNKPGRLSDAEFEIIKRHPVDGHQVLVETGGLGDIPLDITRHHHERKDGSGYPDRQKEDEISRFARMAAIVDVYDAITADRCYHKAMEPTEALRKMWEWSAQQFDRELLQVFMKCIGIYPIGSLVRLESGLIGVVVEQNPGSLLTPKVKTVYHSKSMRHVTPAIVDLSQAADKIASTEAAGRWPVDPALHIRGEA</sequence>
<dbReference type="Proteomes" id="UP000613768">
    <property type="component" value="Unassembled WGS sequence"/>
</dbReference>
<evidence type="ECO:0000313" key="3">
    <source>
        <dbReference type="Proteomes" id="UP000613768"/>
    </source>
</evidence>
<keyword evidence="3" id="KW-1185">Reference proteome</keyword>
<dbReference type="PANTHER" id="PTHR43155">
    <property type="entry name" value="CYCLIC DI-GMP PHOSPHODIESTERASE PA4108-RELATED"/>
    <property type="match status" value="1"/>
</dbReference>
<dbReference type="RefSeq" id="WP_192028561.1">
    <property type="nucleotide sequence ID" value="NZ_JACYTR010000007.1"/>
</dbReference>
<dbReference type="SMART" id="SM00471">
    <property type="entry name" value="HDc"/>
    <property type="match status" value="1"/>
</dbReference>
<organism evidence="2 3">
    <name type="scientific">Pseudomarimonas arenosa</name>
    <dbReference type="NCBI Taxonomy" id="2774145"/>
    <lineage>
        <taxon>Bacteria</taxon>
        <taxon>Pseudomonadati</taxon>
        <taxon>Pseudomonadota</taxon>
        <taxon>Gammaproteobacteria</taxon>
        <taxon>Lysobacterales</taxon>
        <taxon>Lysobacteraceae</taxon>
        <taxon>Pseudomarimonas</taxon>
    </lineage>
</organism>
<comment type="caution">
    <text evidence="2">The sequence shown here is derived from an EMBL/GenBank/DDBJ whole genome shotgun (WGS) entry which is preliminary data.</text>
</comment>
<dbReference type="GO" id="GO:0008081">
    <property type="term" value="F:phosphoric diester hydrolase activity"/>
    <property type="evidence" value="ECO:0007669"/>
    <property type="project" value="UniProtKB-ARBA"/>
</dbReference>
<dbReference type="Pfam" id="PF13487">
    <property type="entry name" value="HD_5"/>
    <property type="match status" value="1"/>
</dbReference>
<dbReference type="Gene3D" id="1.10.3210.10">
    <property type="entry name" value="Hypothetical protein af1432"/>
    <property type="match status" value="1"/>
</dbReference>
<dbReference type="PANTHER" id="PTHR43155:SF2">
    <property type="entry name" value="CYCLIC DI-GMP PHOSPHODIESTERASE PA4108"/>
    <property type="match status" value="1"/>
</dbReference>
<dbReference type="InterPro" id="IPR037522">
    <property type="entry name" value="HD_GYP_dom"/>
</dbReference>
<dbReference type="AlphaFoldDB" id="A0AAW3ZLC6"/>
<gene>
    <name evidence="2" type="ORF">IFO71_05640</name>
</gene>
<dbReference type="Pfam" id="PF11871">
    <property type="entry name" value="DUF3391"/>
    <property type="match status" value="1"/>
</dbReference>
<protein>
    <submittedName>
        <fullName evidence="2">HD-GYP domain-containing protein</fullName>
    </submittedName>
</protein>
<dbReference type="InterPro" id="IPR003607">
    <property type="entry name" value="HD/PDEase_dom"/>
</dbReference>
<dbReference type="EMBL" id="JACYTR010000007">
    <property type="protein sequence ID" value="MBD8525221.1"/>
    <property type="molecule type" value="Genomic_DNA"/>
</dbReference>
<proteinExistence type="predicted"/>
<dbReference type="CDD" id="cd00077">
    <property type="entry name" value="HDc"/>
    <property type="match status" value="1"/>
</dbReference>
<dbReference type="SUPFAM" id="SSF109604">
    <property type="entry name" value="HD-domain/PDEase-like"/>
    <property type="match status" value="1"/>
</dbReference>
<dbReference type="PROSITE" id="PS51832">
    <property type="entry name" value="HD_GYP"/>
    <property type="match status" value="1"/>
</dbReference>
<evidence type="ECO:0000259" key="1">
    <source>
        <dbReference type="PROSITE" id="PS51832"/>
    </source>
</evidence>
<name>A0AAW3ZLC6_9GAMM</name>